<protein>
    <submittedName>
        <fullName evidence="1">Phosphohistidine phosphatase, SixA</fullName>
    </submittedName>
</protein>
<dbReference type="Proteomes" id="UP000242432">
    <property type="component" value="Unassembled WGS sequence"/>
</dbReference>
<evidence type="ECO:0000313" key="1">
    <source>
        <dbReference type="EMBL" id="SKA68909.1"/>
    </source>
</evidence>
<name>A0A1T4VVG9_9GAMM</name>
<sequence length="154" mass="17259">MKIIVIRHGDAIYENADRVLSSQGEEEVGLVGAKLKEFFNATKIYSSPKTRAMQTASIVADSLGFKDKIEYIPDLTPAGNAHNVISFIDVNCDMYDNVILVSHLPLVEILSYDLNQKITIPPQFGTGCALVMDYNGVRAKYERFVSPYEKDYLF</sequence>
<accession>A0A1T4VVG9</accession>
<dbReference type="SUPFAM" id="SSF53254">
    <property type="entry name" value="Phosphoglycerate mutase-like"/>
    <property type="match status" value="1"/>
</dbReference>
<dbReference type="CDD" id="cd07067">
    <property type="entry name" value="HP_PGM_like"/>
    <property type="match status" value="1"/>
</dbReference>
<organism evidence="1 2">
    <name type="scientific">Succinivibrio dextrinosolvens DSM 3072</name>
    <dbReference type="NCBI Taxonomy" id="1123324"/>
    <lineage>
        <taxon>Bacteria</taxon>
        <taxon>Pseudomonadati</taxon>
        <taxon>Pseudomonadota</taxon>
        <taxon>Gammaproteobacteria</taxon>
        <taxon>Aeromonadales</taxon>
        <taxon>Succinivibrionaceae</taxon>
        <taxon>Succinivibrio</taxon>
    </lineage>
</organism>
<evidence type="ECO:0000313" key="2">
    <source>
        <dbReference type="Proteomes" id="UP000242432"/>
    </source>
</evidence>
<dbReference type="RefSeq" id="WP_051639506.1">
    <property type="nucleotide sequence ID" value="NZ_FUXX01000052.1"/>
</dbReference>
<keyword evidence="2" id="KW-1185">Reference proteome</keyword>
<dbReference type="STRING" id="83771.SAMN02910357_02393"/>
<dbReference type="NCBIfam" id="TIGR00249">
    <property type="entry name" value="sixA"/>
    <property type="match status" value="1"/>
</dbReference>
<dbReference type="GO" id="GO:0005737">
    <property type="term" value="C:cytoplasm"/>
    <property type="evidence" value="ECO:0007669"/>
    <property type="project" value="InterPro"/>
</dbReference>
<dbReference type="GO" id="GO:0101006">
    <property type="term" value="F:protein histidine phosphatase activity"/>
    <property type="evidence" value="ECO:0007669"/>
    <property type="project" value="InterPro"/>
</dbReference>
<reference evidence="2" key="1">
    <citation type="submission" date="2017-02" db="EMBL/GenBank/DDBJ databases">
        <authorList>
            <person name="Varghese N."/>
            <person name="Submissions S."/>
        </authorList>
    </citation>
    <scope>NUCLEOTIDE SEQUENCE [LARGE SCALE GENOMIC DNA]</scope>
    <source>
        <strain evidence="2">DSM 3072</strain>
    </source>
</reference>
<dbReference type="InterPro" id="IPR029033">
    <property type="entry name" value="His_PPase_superfam"/>
</dbReference>
<proteinExistence type="predicted"/>
<dbReference type="AlphaFoldDB" id="A0A1T4VVG9"/>
<dbReference type="Pfam" id="PF00300">
    <property type="entry name" value="His_Phos_1"/>
    <property type="match status" value="1"/>
</dbReference>
<dbReference type="InterPro" id="IPR013078">
    <property type="entry name" value="His_Pase_superF_clade-1"/>
</dbReference>
<gene>
    <name evidence="1" type="ORF">SAMN02745213_02127</name>
</gene>
<dbReference type="EMBL" id="FUXX01000052">
    <property type="protein sequence ID" value="SKA68909.1"/>
    <property type="molecule type" value="Genomic_DNA"/>
</dbReference>
<dbReference type="InterPro" id="IPR004449">
    <property type="entry name" value="SixA"/>
</dbReference>
<dbReference type="Gene3D" id="3.40.50.1240">
    <property type="entry name" value="Phosphoglycerate mutase-like"/>
    <property type="match status" value="1"/>
</dbReference>